<feature type="transmembrane region" description="Helical" evidence="14">
    <location>
        <begin position="209"/>
        <end position="232"/>
    </location>
</feature>
<evidence type="ECO:0000256" key="9">
    <source>
        <dbReference type="ARBA" id="ARBA00023027"/>
    </source>
</evidence>
<feature type="transmembrane region" description="Helical" evidence="14">
    <location>
        <begin position="496"/>
        <end position="515"/>
    </location>
</feature>
<evidence type="ECO:0000256" key="7">
    <source>
        <dbReference type="ARBA" id="ARBA00022967"/>
    </source>
</evidence>
<evidence type="ECO:0000256" key="6">
    <source>
        <dbReference type="ARBA" id="ARBA00022957"/>
    </source>
</evidence>
<dbReference type="EC" id="7.1.1.-" evidence="14"/>
<evidence type="ECO:0000259" key="16">
    <source>
        <dbReference type="Pfam" id="PF00361"/>
    </source>
</evidence>
<feature type="transmembrane region" description="Helical" evidence="14">
    <location>
        <begin position="6"/>
        <end position="26"/>
    </location>
</feature>
<name>A0ABT2N639_9CYAN</name>
<comment type="caution">
    <text evidence="17">The sequence shown here is derived from an EMBL/GenBank/DDBJ whole genome shotgun (WGS) entry which is preliminary data.</text>
</comment>
<sequence length="564" mass="61158">MLADSFPWLTTIFALPLVAALLVPLIPDRDGNVLRWYATGVAIADFALMCVLFWQHYDPQISGFQLVEKFSWIPQLGISWTVSVDGISMPLVLLAGFVTSMALLSAWQVDRKPRMFYFLMLVLYAAQVGVFIAQDLLLFFIMWEIELVPVYLLVCIWGGPKRQYAAIKFLLYTAAASIFILIAGLALALSGSGPASFDIADIALKEFPLALQLPLYAGLLIAFGVKLAAFPFHTWLPDAHGEASAPVSMILAGVLLKMGAYGLMRMNMGLLPDAHVYFAPVLVTLGVVNIVYGALTSFAQTNMKRRLAYSSVSHMGFVLIGIASFTDLGINGAMLQMISHGLIASVLFFLTGVTYDRTHTMTMQDMGGIGIFMPKVFALYTAGAMASLALPGMSGFASEVTVFIGIATSDFYSLTFRIAVVFLAAIGVILTPIYLLSMVRQVFHGSFYGSKEIPACDITDPELREDFIENQAAVCFGTNCILPGEAAFIDSRPREVAIALSFLVAIVAIGCYPKIAMQVYDTTTVAINSVATQAYAQVRSTEETIGFNAPSLPPLAKIAEFSPD</sequence>
<dbReference type="NCBIfam" id="NF009212">
    <property type="entry name" value="PRK12561.1"/>
    <property type="match status" value="1"/>
</dbReference>
<feature type="transmembrane region" description="Helical" evidence="14">
    <location>
        <begin position="116"/>
        <end position="133"/>
    </location>
</feature>
<evidence type="ECO:0000256" key="14">
    <source>
        <dbReference type="HAMAP-Rule" id="MF_00491"/>
    </source>
</evidence>
<keyword evidence="14" id="KW-0793">Thylakoid</keyword>
<feature type="transmembrane region" description="Helical" evidence="14">
    <location>
        <begin position="244"/>
        <end position="264"/>
    </location>
</feature>
<evidence type="ECO:0000256" key="13">
    <source>
        <dbReference type="ARBA" id="ARBA00048026"/>
    </source>
</evidence>
<dbReference type="PRINTS" id="PR01437">
    <property type="entry name" value="NUOXDRDTASE4"/>
</dbReference>
<evidence type="ECO:0000256" key="5">
    <source>
        <dbReference type="ARBA" id="ARBA00022857"/>
    </source>
</evidence>
<dbReference type="NCBIfam" id="TIGR01972">
    <property type="entry name" value="NDH_I_M"/>
    <property type="match status" value="1"/>
</dbReference>
<comment type="similarity">
    <text evidence="2 14">Belongs to the complex I subunit 4 family.</text>
</comment>
<feature type="transmembrane region" description="Helical" evidence="14">
    <location>
        <begin position="169"/>
        <end position="189"/>
    </location>
</feature>
<keyword evidence="3 14" id="KW-0812">Transmembrane</keyword>
<keyword evidence="8 14" id="KW-1133">Transmembrane helix</keyword>
<dbReference type="PANTHER" id="PTHR43507:SF21">
    <property type="entry name" value="NAD(P)H-QUINONE OXIDOREDUCTASE CHAIN 4, CHLOROPLASTIC"/>
    <property type="match status" value="1"/>
</dbReference>
<evidence type="ECO:0000256" key="11">
    <source>
        <dbReference type="ARBA" id="ARBA00025624"/>
    </source>
</evidence>
<feature type="transmembrane region" description="Helical" evidence="14">
    <location>
        <begin position="276"/>
        <end position="295"/>
    </location>
</feature>
<dbReference type="HAMAP" id="MF_00491">
    <property type="entry name" value="NDH1_NuoM"/>
    <property type="match status" value="1"/>
</dbReference>
<keyword evidence="18" id="KW-1185">Reference proteome</keyword>
<comment type="function">
    <text evidence="11 14">NDH-1 shuttles electrons from NAD(P)H, via FMN and iron-sulfur (Fe-S) centers, to quinones in the respiratory chain. The immediate electron acceptor for the enzyme in this species is believed to be plastoquinone. Couples the redox reaction to proton translocation (for every two electrons transferred, four hydrogen ions are translocated across the cytoplasmic membrane), and thus conserves the redox energy in a proton gradient.</text>
</comment>
<evidence type="ECO:0000256" key="1">
    <source>
        <dbReference type="ARBA" id="ARBA00004127"/>
    </source>
</evidence>
<keyword evidence="7 14" id="KW-1278">Translocase</keyword>
<evidence type="ECO:0000256" key="2">
    <source>
        <dbReference type="ARBA" id="ARBA00009025"/>
    </source>
</evidence>
<dbReference type="InterPro" id="IPR010227">
    <property type="entry name" value="NADH_Q_OxRdtase_chainM/4"/>
</dbReference>
<comment type="subcellular location">
    <subcellularLocation>
        <location evidence="14">Cellular thylakoid membrane</location>
        <topology evidence="14">Multi-pass membrane protein</topology>
    </subcellularLocation>
    <subcellularLocation>
        <location evidence="1">Endomembrane system</location>
        <topology evidence="1">Multi-pass membrane protein</topology>
    </subcellularLocation>
    <subcellularLocation>
        <location evidence="15">Membrane</location>
        <topology evidence="15">Multi-pass membrane protein</topology>
    </subcellularLocation>
</comment>
<dbReference type="InterPro" id="IPR022997">
    <property type="entry name" value="NADH_Q_OxRdtase_chain4"/>
</dbReference>
<dbReference type="PANTHER" id="PTHR43507">
    <property type="entry name" value="NADH-UBIQUINONE OXIDOREDUCTASE CHAIN 4"/>
    <property type="match status" value="1"/>
</dbReference>
<protein>
    <recommendedName>
        <fullName evidence="14">NAD(P)H-quinone oxidoreductase chain 4</fullName>
        <ecNumber evidence="14">7.1.1.-</ecNumber>
    </recommendedName>
    <alternativeName>
        <fullName evidence="14">NAD(P)H dehydrogenase I, chain 4</fullName>
    </alternativeName>
    <alternativeName>
        <fullName evidence="14">NDH-1, chain 4</fullName>
    </alternativeName>
</protein>
<feature type="transmembrane region" description="Helical" evidence="14">
    <location>
        <begin position="139"/>
        <end position="157"/>
    </location>
</feature>
<feature type="transmembrane region" description="Helical" evidence="14">
    <location>
        <begin position="307"/>
        <end position="325"/>
    </location>
</feature>
<dbReference type="InterPro" id="IPR001750">
    <property type="entry name" value="ND/Mrp_TM"/>
</dbReference>
<keyword evidence="6 14" id="KW-0618">Plastoquinone</keyword>
<evidence type="ECO:0000256" key="10">
    <source>
        <dbReference type="ARBA" id="ARBA00023136"/>
    </source>
</evidence>
<keyword evidence="9 14" id="KW-0520">NAD</keyword>
<dbReference type="InterPro" id="IPR003918">
    <property type="entry name" value="NADH_UbQ_OxRdtase"/>
</dbReference>
<gene>
    <name evidence="14" type="primary">ndhD</name>
    <name evidence="17" type="ORF">NG792_06370</name>
</gene>
<accession>A0ABT2N639</accession>
<feature type="transmembrane region" description="Helical" evidence="14">
    <location>
        <begin position="337"/>
        <end position="355"/>
    </location>
</feature>
<feature type="transmembrane region" description="Helical" evidence="14">
    <location>
        <begin position="77"/>
        <end position="104"/>
    </location>
</feature>
<proteinExistence type="inferred from homology"/>
<feature type="domain" description="NADH:quinone oxidoreductase/Mrp antiporter transmembrane" evidence="16">
    <location>
        <begin position="133"/>
        <end position="416"/>
    </location>
</feature>
<evidence type="ECO:0000256" key="15">
    <source>
        <dbReference type="RuleBase" id="RU000320"/>
    </source>
</evidence>
<organism evidence="17 18">
    <name type="scientific">Laspinema olomoucense D3b</name>
    <dbReference type="NCBI Taxonomy" id="2953688"/>
    <lineage>
        <taxon>Bacteria</taxon>
        <taxon>Bacillati</taxon>
        <taxon>Cyanobacteriota</taxon>
        <taxon>Cyanophyceae</taxon>
        <taxon>Oscillatoriophycideae</taxon>
        <taxon>Oscillatoriales</taxon>
        <taxon>Laspinemataceae</taxon>
        <taxon>Laspinema</taxon>
        <taxon>Laspinema olomoucense</taxon>
    </lineage>
</organism>
<keyword evidence="10 14" id="KW-0472">Membrane</keyword>
<feature type="transmembrane region" description="Helical" evidence="14">
    <location>
        <begin position="33"/>
        <end position="57"/>
    </location>
</feature>
<reference evidence="17 18" key="1">
    <citation type="journal article" date="2022" name="Front. Microbiol.">
        <title>High genomic differentiation and limited gene flow indicate recent cryptic speciation within the genus Laspinema (cyanobacteria).</title>
        <authorList>
            <person name="Stanojkovic A."/>
            <person name="Skoupy S."/>
            <person name="Skaloud P."/>
            <person name="Dvorak P."/>
        </authorList>
    </citation>
    <scope>NUCLEOTIDE SEQUENCE [LARGE SCALE GENOMIC DNA]</scope>
    <source>
        <strain evidence="17 18">D3b</strain>
    </source>
</reference>
<comment type="catalytic activity">
    <reaction evidence="12 14">
        <text>a plastoquinone + NADPH + (n+1) H(+)(in) = a plastoquinol + NADP(+) + n H(+)(out)</text>
        <dbReference type="Rhea" id="RHEA:42612"/>
        <dbReference type="Rhea" id="RHEA-COMP:9561"/>
        <dbReference type="Rhea" id="RHEA-COMP:9562"/>
        <dbReference type="ChEBI" id="CHEBI:15378"/>
        <dbReference type="ChEBI" id="CHEBI:17757"/>
        <dbReference type="ChEBI" id="CHEBI:57783"/>
        <dbReference type="ChEBI" id="CHEBI:58349"/>
        <dbReference type="ChEBI" id="CHEBI:62192"/>
    </reaction>
</comment>
<evidence type="ECO:0000313" key="18">
    <source>
        <dbReference type="Proteomes" id="UP001525961"/>
    </source>
</evidence>
<feature type="transmembrane region" description="Helical" evidence="14">
    <location>
        <begin position="376"/>
        <end position="394"/>
    </location>
</feature>
<keyword evidence="5 14" id="KW-0521">NADP</keyword>
<comment type="catalytic activity">
    <reaction evidence="13 14">
        <text>a plastoquinone + NADH + (n+1) H(+)(in) = a plastoquinol + NAD(+) + n H(+)(out)</text>
        <dbReference type="Rhea" id="RHEA:42608"/>
        <dbReference type="Rhea" id="RHEA-COMP:9561"/>
        <dbReference type="Rhea" id="RHEA-COMP:9562"/>
        <dbReference type="ChEBI" id="CHEBI:15378"/>
        <dbReference type="ChEBI" id="CHEBI:17757"/>
        <dbReference type="ChEBI" id="CHEBI:57540"/>
        <dbReference type="ChEBI" id="CHEBI:57945"/>
        <dbReference type="ChEBI" id="CHEBI:62192"/>
    </reaction>
</comment>
<dbReference type="RefSeq" id="WP_261234889.1">
    <property type="nucleotide sequence ID" value="NZ_JAMXFA010000006.1"/>
</dbReference>
<evidence type="ECO:0000313" key="17">
    <source>
        <dbReference type="EMBL" id="MCT7977324.1"/>
    </source>
</evidence>
<evidence type="ECO:0000256" key="4">
    <source>
        <dbReference type="ARBA" id="ARBA00022719"/>
    </source>
</evidence>
<evidence type="ECO:0000256" key="12">
    <source>
        <dbReference type="ARBA" id="ARBA00047726"/>
    </source>
</evidence>
<feature type="transmembrane region" description="Helical" evidence="14">
    <location>
        <begin position="414"/>
        <end position="436"/>
    </location>
</feature>
<dbReference type="Proteomes" id="UP001525961">
    <property type="component" value="Unassembled WGS sequence"/>
</dbReference>
<evidence type="ECO:0000256" key="3">
    <source>
        <dbReference type="ARBA" id="ARBA00022692"/>
    </source>
</evidence>
<evidence type="ECO:0000256" key="8">
    <source>
        <dbReference type="ARBA" id="ARBA00022989"/>
    </source>
</evidence>
<keyword evidence="4 14" id="KW-0874">Quinone</keyword>
<dbReference type="Pfam" id="PF00361">
    <property type="entry name" value="Proton_antipo_M"/>
    <property type="match status" value="1"/>
</dbReference>
<dbReference type="EMBL" id="JAMXFA010000006">
    <property type="protein sequence ID" value="MCT7977324.1"/>
    <property type="molecule type" value="Genomic_DNA"/>
</dbReference>